<dbReference type="SUPFAM" id="SSF82689">
    <property type="entry name" value="Mechanosensitive channel protein MscS (YggB), C-terminal domain"/>
    <property type="match status" value="1"/>
</dbReference>
<sequence>ILQEAVLAHPDIVGNPIPKLTALPSVKGLKKKDPITGAPSKKRAAYNRLRGEVHVNNRLDEIRKQLQLLVTKVKELELGGLDKEEVADISNDFDAILVLVGLRSEEISGRGWKRIKLLEDADADKSCLITLLRSWIEIWMTDPNLYPEDRDILNSEWDQKIRFFSSRLSNLYDVLHDPSGQETRVDDHIQDLIRWLDDSFKRTQVMWQEPQVWLTSFNSTFIGFNIRYYVDNIRLEHWRRPWRVESELTKDVLRRFKIEGVKLPKAMYRSGDEKTQPGVFIT</sequence>
<dbReference type="EMBL" id="UINC01015121">
    <property type="protein sequence ID" value="SVA63921.1"/>
    <property type="molecule type" value="Genomic_DNA"/>
</dbReference>
<name>A0A381XHJ2_9ZZZZ</name>
<dbReference type="Gene3D" id="3.30.70.100">
    <property type="match status" value="1"/>
</dbReference>
<dbReference type="GO" id="GO:0016020">
    <property type="term" value="C:membrane"/>
    <property type="evidence" value="ECO:0007669"/>
    <property type="project" value="InterPro"/>
</dbReference>
<organism evidence="1">
    <name type="scientific">marine metagenome</name>
    <dbReference type="NCBI Taxonomy" id="408172"/>
    <lineage>
        <taxon>unclassified sequences</taxon>
        <taxon>metagenomes</taxon>
        <taxon>ecological metagenomes</taxon>
    </lineage>
</organism>
<feature type="non-terminal residue" evidence="1">
    <location>
        <position position="1"/>
    </location>
</feature>
<proteinExistence type="predicted"/>
<dbReference type="AlphaFoldDB" id="A0A381XHJ2"/>
<accession>A0A381XHJ2</accession>
<gene>
    <name evidence="1" type="ORF">METZ01_LOCUS116775</name>
</gene>
<reference evidence="1" key="1">
    <citation type="submission" date="2018-05" db="EMBL/GenBank/DDBJ databases">
        <authorList>
            <person name="Lanie J.A."/>
            <person name="Ng W.-L."/>
            <person name="Kazmierczak K.M."/>
            <person name="Andrzejewski T.M."/>
            <person name="Davidsen T.M."/>
            <person name="Wayne K.J."/>
            <person name="Tettelin H."/>
            <person name="Glass J.I."/>
            <person name="Rusch D."/>
            <person name="Podicherti R."/>
            <person name="Tsui H.-C.T."/>
            <person name="Winkler M.E."/>
        </authorList>
    </citation>
    <scope>NUCLEOTIDE SEQUENCE</scope>
</reference>
<protein>
    <submittedName>
        <fullName evidence="1">Uncharacterized protein</fullName>
    </submittedName>
</protein>
<dbReference type="InterPro" id="IPR011066">
    <property type="entry name" value="MscS_channel_C_sf"/>
</dbReference>
<evidence type="ECO:0000313" key="1">
    <source>
        <dbReference type="EMBL" id="SVA63921.1"/>
    </source>
</evidence>